<sequence>MAASWQRATLTGAALMLAATLGACGASAHETNTTSRGTYPDSAAAAKFAARVARAFQTESASTKTAYRDLDFTDVIRAHSGEVDDGDGTYEDYAPGRSLTVDDHGCTVTIEFEPTGVGTAPQVDDPVCN</sequence>
<comment type="caution">
    <text evidence="2">The sequence shown here is derived from an EMBL/GenBank/DDBJ whole genome shotgun (WGS) entry which is preliminary data.</text>
</comment>
<organism evidence="2 3">
    <name type="scientific">Nocardioides marmorisolisilvae</name>
    <dbReference type="NCBI Taxonomy" id="1542737"/>
    <lineage>
        <taxon>Bacteria</taxon>
        <taxon>Bacillati</taxon>
        <taxon>Actinomycetota</taxon>
        <taxon>Actinomycetes</taxon>
        <taxon>Propionibacteriales</taxon>
        <taxon>Nocardioidaceae</taxon>
        <taxon>Nocardioides</taxon>
    </lineage>
</organism>
<evidence type="ECO:0000256" key="1">
    <source>
        <dbReference type="SAM" id="SignalP"/>
    </source>
</evidence>
<dbReference type="AlphaFoldDB" id="A0A3N0DRV3"/>
<evidence type="ECO:0000313" key="3">
    <source>
        <dbReference type="Proteomes" id="UP000277094"/>
    </source>
</evidence>
<dbReference type="PROSITE" id="PS51257">
    <property type="entry name" value="PROKAR_LIPOPROTEIN"/>
    <property type="match status" value="1"/>
</dbReference>
<name>A0A3N0DRV3_9ACTN</name>
<dbReference type="EMBL" id="RJSG01000002">
    <property type="protein sequence ID" value="RNL78355.1"/>
    <property type="molecule type" value="Genomic_DNA"/>
</dbReference>
<dbReference type="RefSeq" id="WP_123232854.1">
    <property type="nucleotide sequence ID" value="NZ_RJSG01000002.1"/>
</dbReference>
<keyword evidence="3" id="KW-1185">Reference proteome</keyword>
<feature type="chain" id="PRO_5018134373" description="DUF4333 domain-containing protein" evidence="1">
    <location>
        <begin position="29"/>
        <end position="129"/>
    </location>
</feature>
<proteinExistence type="predicted"/>
<evidence type="ECO:0008006" key="4">
    <source>
        <dbReference type="Google" id="ProtNLM"/>
    </source>
</evidence>
<protein>
    <recommendedName>
        <fullName evidence="4">DUF4333 domain-containing protein</fullName>
    </recommendedName>
</protein>
<feature type="signal peptide" evidence="1">
    <location>
        <begin position="1"/>
        <end position="28"/>
    </location>
</feature>
<dbReference type="Proteomes" id="UP000277094">
    <property type="component" value="Unassembled WGS sequence"/>
</dbReference>
<gene>
    <name evidence="2" type="ORF">EFL95_04420</name>
</gene>
<keyword evidence="1" id="KW-0732">Signal</keyword>
<reference evidence="2 3" key="1">
    <citation type="submission" date="2018-11" db="EMBL/GenBank/DDBJ databases">
        <authorList>
            <person name="Li F."/>
        </authorList>
    </citation>
    <scope>NUCLEOTIDE SEQUENCE [LARGE SCALE GENOMIC DNA]</scope>
    <source>
        <strain evidence="2 3">KIS18-7</strain>
    </source>
</reference>
<evidence type="ECO:0000313" key="2">
    <source>
        <dbReference type="EMBL" id="RNL78355.1"/>
    </source>
</evidence>
<accession>A0A3N0DRV3</accession>